<keyword evidence="5" id="KW-1185">Reference proteome</keyword>
<dbReference type="Gene3D" id="1.10.10.10">
    <property type="entry name" value="Winged helix-like DNA-binding domain superfamily/Winged helix DNA-binding domain"/>
    <property type="match status" value="1"/>
</dbReference>
<dbReference type="InterPro" id="IPR036388">
    <property type="entry name" value="WH-like_DNA-bd_sf"/>
</dbReference>
<dbReference type="InterPro" id="IPR000525">
    <property type="entry name" value="Initiator_Rep_WH1"/>
</dbReference>
<gene>
    <name evidence="4" type="ORF">FNE76_07115</name>
</gene>
<dbReference type="AlphaFoldDB" id="A0A553UKU2"/>
<feature type="region of interest" description="Disordered" evidence="2">
    <location>
        <begin position="71"/>
        <end position="105"/>
    </location>
</feature>
<evidence type="ECO:0000256" key="2">
    <source>
        <dbReference type="SAM" id="MobiDB-lite"/>
    </source>
</evidence>
<comment type="similarity">
    <text evidence="1">Belongs to the initiator RepB protein family.</text>
</comment>
<dbReference type="Pfam" id="PF01051">
    <property type="entry name" value="Rep3_N"/>
    <property type="match status" value="1"/>
</dbReference>
<feature type="compositionally biased region" description="Low complexity" evidence="2">
    <location>
        <begin position="77"/>
        <end position="105"/>
    </location>
</feature>
<evidence type="ECO:0000313" key="5">
    <source>
        <dbReference type="Proteomes" id="UP000319322"/>
    </source>
</evidence>
<dbReference type="Proteomes" id="UP000319322">
    <property type="component" value="Unassembled WGS sequence"/>
</dbReference>
<protein>
    <submittedName>
        <fullName evidence="4">Replication initiation protein</fullName>
    </submittedName>
</protein>
<name>A0A553UKU2_9HELI</name>
<dbReference type="GO" id="GO:0003887">
    <property type="term" value="F:DNA-directed DNA polymerase activity"/>
    <property type="evidence" value="ECO:0007669"/>
    <property type="project" value="InterPro"/>
</dbReference>
<evidence type="ECO:0000256" key="1">
    <source>
        <dbReference type="ARBA" id="ARBA00038283"/>
    </source>
</evidence>
<dbReference type="InterPro" id="IPR036390">
    <property type="entry name" value="WH_DNA-bd_sf"/>
</dbReference>
<dbReference type="GO" id="GO:0006270">
    <property type="term" value="P:DNA replication initiation"/>
    <property type="evidence" value="ECO:0007669"/>
    <property type="project" value="InterPro"/>
</dbReference>
<dbReference type="EMBL" id="VKGC01000024">
    <property type="protein sequence ID" value="TSA80810.1"/>
    <property type="molecule type" value="Genomic_DNA"/>
</dbReference>
<evidence type="ECO:0000259" key="3">
    <source>
        <dbReference type="Pfam" id="PF01051"/>
    </source>
</evidence>
<evidence type="ECO:0000313" key="4">
    <source>
        <dbReference type="EMBL" id="TSA80810.1"/>
    </source>
</evidence>
<reference evidence="4" key="2">
    <citation type="submission" date="2019-07" db="EMBL/GenBank/DDBJ databases">
        <authorList>
            <person name="Papic B."/>
        </authorList>
    </citation>
    <scope>NUCLEOTIDE SEQUENCE [LARGE SCALE GENOMIC DNA]</scope>
    <source>
        <strain evidence="4">L8b</strain>
    </source>
</reference>
<dbReference type="Pfam" id="PF21205">
    <property type="entry name" value="Rep3_C"/>
    <property type="match status" value="1"/>
</dbReference>
<organism evidence="4 5">
    <name type="scientific">Helicobacter mehlei</name>
    <dbReference type="NCBI Taxonomy" id="2316080"/>
    <lineage>
        <taxon>Bacteria</taxon>
        <taxon>Pseudomonadati</taxon>
        <taxon>Campylobacterota</taxon>
        <taxon>Epsilonproteobacteria</taxon>
        <taxon>Campylobacterales</taxon>
        <taxon>Helicobacteraceae</taxon>
        <taxon>Helicobacter</taxon>
    </lineage>
</organism>
<sequence length="598" mass="68918">MELFKLKRYTISKKDKDKIVNPEQQKQALIQQLHGLQALINAETNTTLKGVLEQEKAECLQKLLALAPQHTKLPSSTQDQTTTTNTLEQQPTTSPTTTETPIRPTQQPITTEVITQSAATIPNAIAEKYVAFHNDVNSVSLGKLGTLEANLLFAIFHKLKDKQDELLVVDLDEIKKMTHAVKISHSDLSGVVKRLWKNISNANFWILLPQRDENYMLFKTFAINYYDTKKTQVKSMEIQVNMPYFGYLLNYLNGNFTSFELLEFQNISGKYAKTLYRLLKQWKNIGVPPKMEWEKFRELMGIPKKIKLIRVIEYEILKPALKELNKLPHFKNLCYEKLKTKGMGNRITHIQFYFQPITKTSKDRERAKRDLRTIAWEIRSKKAVKQLKKSMEQAKQTKLDNEMLEVIDMAFYKPQDPSVVLVVDGIQPAKDGYEILVKYYREGKEFQAKSAVLANKETFLTAMANGGYKIVNSQAPQMQQTPQQTPQPKEVKIELQTDKNGFKTFQGLTMPNTPNQAPQPNQPQALNPNNDLTEYIGRNLYMSNNGVPAVLKIKDITYTETNKLRVDIQDIDKPHKILNPFILDNVKHFKSWFKKYAE</sequence>
<dbReference type="SUPFAM" id="SSF46785">
    <property type="entry name" value="Winged helix' DNA-binding domain"/>
    <property type="match status" value="1"/>
</dbReference>
<reference evidence="4" key="1">
    <citation type="submission" date="2019-07" db="EMBL/GenBank/DDBJ databases">
        <title>Helicobacter labacensis sp. nov., Helicobacter mehlei sp. nov. and Helicobacter vulpis sp. nov., isolated from gastric mucosa of red fox (Vulpis vulpis).</title>
        <authorList>
            <person name="Kusar D."/>
            <person name="Gruntar I."/>
            <person name="Pate M."/>
            <person name="Zajc U."/>
            <person name="Ocepek M."/>
        </authorList>
    </citation>
    <scope>NUCLEOTIDE SEQUENCE [LARGE SCALE GENOMIC DNA]</scope>
    <source>
        <strain evidence="4">L8b</strain>
    </source>
</reference>
<proteinExistence type="inferred from homology"/>
<comment type="caution">
    <text evidence="4">The sequence shown here is derived from an EMBL/GenBank/DDBJ whole genome shotgun (WGS) entry which is preliminary data.</text>
</comment>
<accession>A0A553UKU2</accession>
<feature type="domain" description="Initiator Rep protein WH1" evidence="3">
    <location>
        <begin position="130"/>
        <end position="280"/>
    </location>
</feature>